<dbReference type="AlphaFoldDB" id="A0A4D6LN81"/>
<evidence type="ECO:0000313" key="1">
    <source>
        <dbReference type="EMBL" id="QCD89484.1"/>
    </source>
</evidence>
<proteinExistence type="predicted"/>
<sequence length="223" mass="25270">MLNYIALAPGEPPKNLNHQKLSQSCSSRLAGVHSRQAVHVETHKLDYTLNSPRTMRCSRATERNPLSDFLARDTYRQAPSAQKPTELAVIAWQNLPHYQTPLATGPHWFVAIAWRSNPYRQVLHQYLCFTDLYAHRGDYNSNYAPSLTIEFPVNYINSQARDTRLSEVARPGEGYWNSRPSGSPSPKRELQGFITGLGFEHLAQATILVLERLGLSLRRETLA</sequence>
<dbReference type="Proteomes" id="UP000501690">
    <property type="component" value="Linkage Group LG4"/>
</dbReference>
<dbReference type="EMBL" id="CP039348">
    <property type="protein sequence ID" value="QCD89484.1"/>
    <property type="molecule type" value="Genomic_DNA"/>
</dbReference>
<accession>A0A4D6LN81</accession>
<evidence type="ECO:0000313" key="2">
    <source>
        <dbReference type="Proteomes" id="UP000501690"/>
    </source>
</evidence>
<name>A0A4D6LN81_VIGUN</name>
<protein>
    <submittedName>
        <fullName evidence="1">Uncharacterized protein</fullName>
    </submittedName>
</protein>
<keyword evidence="2" id="KW-1185">Reference proteome</keyword>
<gene>
    <name evidence="1" type="ORF">DEO72_LG4g429</name>
</gene>
<reference evidence="1 2" key="1">
    <citation type="submission" date="2019-04" db="EMBL/GenBank/DDBJ databases">
        <title>An improved genome assembly and genetic linkage map for asparagus bean, Vigna unguiculata ssp. sesquipedialis.</title>
        <authorList>
            <person name="Xia Q."/>
            <person name="Zhang R."/>
            <person name="Dong Y."/>
        </authorList>
    </citation>
    <scope>NUCLEOTIDE SEQUENCE [LARGE SCALE GENOMIC DNA]</scope>
    <source>
        <tissue evidence="1">Leaf</tissue>
    </source>
</reference>
<organism evidence="1 2">
    <name type="scientific">Vigna unguiculata</name>
    <name type="common">Cowpea</name>
    <dbReference type="NCBI Taxonomy" id="3917"/>
    <lineage>
        <taxon>Eukaryota</taxon>
        <taxon>Viridiplantae</taxon>
        <taxon>Streptophyta</taxon>
        <taxon>Embryophyta</taxon>
        <taxon>Tracheophyta</taxon>
        <taxon>Spermatophyta</taxon>
        <taxon>Magnoliopsida</taxon>
        <taxon>eudicotyledons</taxon>
        <taxon>Gunneridae</taxon>
        <taxon>Pentapetalae</taxon>
        <taxon>rosids</taxon>
        <taxon>fabids</taxon>
        <taxon>Fabales</taxon>
        <taxon>Fabaceae</taxon>
        <taxon>Papilionoideae</taxon>
        <taxon>50 kb inversion clade</taxon>
        <taxon>NPAAA clade</taxon>
        <taxon>indigoferoid/millettioid clade</taxon>
        <taxon>Phaseoleae</taxon>
        <taxon>Vigna</taxon>
    </lineage>
</organism>